<feature type="compositionally biased region" description="Polar residues" evidence="1">
    <location>
        <begin position="300"/>
        <end position="317"/>
    </location>
</feature>
<organism evidence="2 3">
    <name type="scientific">Piloderma croceum (strain F 1598)</name>
    <dbReference type="NCBI Taxonomy" id="765440"/>
    <lineage>
        <taxon>Eukaryota</taxon>
        <taxon>Fungi</taxon>
        <taxon>Dikarya</taxon>
        <taxon>Basidiomycota</taxon>
        <taxon>Agaricomycotina</taxon>
        <taxon>Agaricomycetes</taxon>
        <taxon>Agaricomycetidae</taxon>
        <taxon>Atheliales</taxon>
        <taxon>Atheliaceae</taxon>
        <taxon>Piloderma</taxon>
    </lineage>
</organism>
<dbReference type="InParanoid" id="A0A0C3EXD5"/>
<protein>
    <submittedName>
        <fullName evidence="2">Uncharacterized protein</fullName>
    </submittedName>
</protein>
<feature type="region of interest" description="Disordered" evidence="1">
    <location>
        <begin position="289"/>
        <end position="414"/>
    </location>
</feature>
<dbReference type="EMBL" id="KN833132">
    <property type="protein sequence ID" value="KIM72436.1"/>
    <property type="molecule type" value="Genomic_DNA"/>
</dbReference>
<sequence>MTDNLVDHKEFGTNTELILDEGRTDEGMTPLTPLNQVVKEIITDAHKGRLVRDEEVLGAMTQDTNAMERVHIEHVKIPHIILENPRLGQEMIRDRVGHEQGPLPDIKNIRVSPPEKYNGEDDIEKYDTWLAGILRWFRVYNVTGDHKDSMRVDLCGTTLAGLAATWYADEVEAWNRRTNRWIFEDLVCEIYKRFIHEVTAQNAATSYQKTKYSRAKGALAFFKDLQRHANRMVQPPDEYSMKRKFLRGLPEDIVENLLKSRRVSAEHTSMDKLLREVKAMESSIQAYHNYRNERHERPSVSGTTKPSGTISTNQNTRAPRVLRFVKKNPGNIRWGSSRDNKDTQNQGTSKSYPRPSGAHVIDEDADEASTENVQAQEGLEDNEDRDNPRSQESEIDEDPPDDPNGSQYESDPEGYALDQYEDYVEVEDYSDEDADVVYIRAARAMDRSEIEEILYGDLDTTSISDTSTLVDENEVSMNLVIIPNGMTPHELLCTLTEEFRLMIFCERNETRDPKWTPRYVGITADRYRPKVSHRLLSLGYYLDDEVEDAE</sequence>
<evidence type="ECO:0000313" key="2">
    <source>
        <dbReference type="EMBL" id="KIM72436.1"/>
    </source>
</evidence>
<proteinExistence type="predicted"/>
<keyword evidence="3" id="KW-1185">Reference proteome</keyword>
<dbReference type="STRING" id="765440.A0A0C3EXD5"/>
<reference evidence="3" key="2">
    <citation type="submission" date="2015-01" db="EMBL/GenBank/DDBJ databases">
        <title>Evolutionary Origins and Diversification of the Mycorrhizal Mutualists.</title>
        <authorList>
            <consortium name="DOE Joint Genome Institute"/>
            <consortium name="Mycorrhizal Genomics Consortium"/>
            <person name="Kohler A."/>
            <person name="Kuo A."/>
            <person name="Nagy L.G."/>
            <person name="Floudas D."/>
            <person name="Copeland A."/>
            <person name="Barry K.W."/>
            <person name="Cichocki N."/>
            <person name="Veneault-Fourrey C."/>
            <person name="LaButti K."/>
            <person name="Lindquist E.A."/>
            <person name="Lipzen A."/>
            <person name="Lundell T."/>
            <person name="Morin E."/>
            <person name="Murat C."/>
            <person name="Riley R."/>
            <person name="Ohm R."/>
            <person name="Sun H."/>
            <person name="Tunlid A."/>
            <person name="Henrissat B."/>
            <person name="Grigoriev I.V."/>
            <person name="Hibbett D.S."/>
            <person name="Martin F."/>
        </authorList>
    </citation>
    <scope>NUCLEOTIDE SEQUENCE [LARGE SCALE GENOMIC DNA]</scope>
    <source>
        <strain evidence="3">F 1598</strain>
    </source>
</reference>
<dbReference type="Proteomes" id="UP000054166">
    <property type="component" value="Unassembled WGS sequence"/>
</dbReference>
<dbReference type="HOGENOM" id="CLU_495322_0_0_1"/>
<gene>
    <name evidence="2" type="ORF">PILCRDRAFT_16134</name>
</gene>
<name>A0A0C3EXD5_PILCF</name>
<evidence type="ECO:0000256" key="1">
    <source>
        <dbReference type="SAM" id="MobiDB-lite"/>
    </source>
</evidence>
<accession>A0A0C3EXD5</accession>
<reference evidence="2 3" key="1">
    <citation type="submission" date="2014-04" db="EMBL/GenBank/DDBJ databases">
        <authorList>
            <consortium name="DOE Joint Genome Institute"/>
            <person name="Kuo A."/>
            <person name="Tarkka M."/>
            <person name="Buscot F."/>
            <person name="Kohler A."/>
            <person name="Nagy L.G."/>
            <person name="Floudas D."/>
            <person name="Copeland A."/>
            <person name="Barry K.W."/>
            <person name="Cichocki N."/>
            <person name="Veneault-Fourrey C."/>
            <person name="LaButti K."/>
            <person name="Lindquist E.A."/>
            <person name="Lipzen A."/>
            <person name="Lundell T."/>
            <person name="Morin E."/>
            <person name="Murat C."/>
            <person name="Sun H."/>
            <person name="Tunlid A."/>
            <person name="Henrissat B."/>
            <person name="Grigoriev I.V."/>
            <person name="Hibbett D.S."/>
            <person name="Martin F."/>
            <person name="Nordberg H.P."/>
            <person name="Cantor M.N."/>
            <person name="Hua S.X."/>
        </authorList>
    </citation>
    <scope>NUCLEOTIDE SEQUENCE [LARGE SCALE GENOMIC DNA]</scope>
    <source>
        <strain evidence="2 3">F 1598</strain>
    </source>
</reference>
<evidence type="ECO:0000313" key="3">
    <source>
        <dbReference type="Proteomes" id="UP000054166"/>
    </source>
</evidence>
<dbReference type="AlphaFoldDB" id="A0A0C3EXD5"/>
<dbReference type="OrthoDB" id="3269984at2759"/>